<evidence type="ECO:0000256" key="4">
    <source>
        <dbReference type="ARBA" id="ARBA00022729"/>
    </source>
</evidence>
<keyword evidence="7" id="KW-0449">Lipoprotein</keyword>
<dbReference type="Pfam" id="PF05504">
    <property type="entry name" value="Spore_GerAC"/>
    <property type="match status" value="1"/>
</dbReference>
<dbReference type="Proteomes" id="UP000830167">
    <property type="component" value="Chromosome"/>
</dbReference>
<sequence>MCKKKRGSHLALGILLGCSLFGLAGCWDRVEVNDLAISMAASIDSAPGGKIRYSKQIAIPGRMGGGTGGPPTSQGPPYTVLSAVGVDMKDAMQNIQKKLSRRLFLAHRRLFLIGEPLARKGIKDQIDEMSRNPQTRLRTNVVVTKGESLDYLKMGYPFERVPAEGLRKILYGEQSNFEMDIKELMVTLATPGSEAFVPIITLGPPATGAAKSFKADGLAVFRSGKMVGTLTAHQERGVLWLRNQINRATITIGVPGHKGKISMNLLRVQSDYGIKKINGHPAMYIRFVPEDDILENNTDLDLSNPKNIALVERIFSAKIQREIKESLDILQHRYHSDIVKFGDRVHHAYPQEWNTWVKHWDREFARMPVTVVVNAKVRRVGMTGPSLTRMEGEIEH</sequence>
<feature type="domain" description="Spore germination GerAC-like C-terminal" evidence="8">
    <location>
        <begin position="216"/>
        <end position="381"/>
    </location>
</feature>
<proteinExistence type="inferred from homology"/>
<evidence type="ECO:0000256" key="6">
    <source>
        <dbReference type="ARBA" id="ARBA00023139"/>
    </source>
</evidence>
<dbReference type="InterPro" id="IPR038501">
    <property type="entry name" value="Spore_GerAC_C_sf"/>
</dbReference>
<dbReference type="InterPro" id="IPR057336">
    <property type="entry name" value="GerAC_N"/>
</dbReference>
<keyword evidence="3" id="KW-0309">Germination</keyword>
<keyword evidence="6" id="KW-0564">Palmitate</keyword>
<dbReference type="PANTHER" id="PTHR35789">
    <property type="entry name" value="SPORE GERMINATION PROTEIN B3"/>
    <property type="match status" value="1"/>
</dbReference>
<dbReference type="EMBL" id="CP089291">
    <property type="protein sequence ID" value="UOF89589.1"/>
    <property type="molecule type" value="Genomic_DNA"/>
</dbReference>
<dbReference type="Pfam" id="PF25198">
    <property type="entry name" value="Spore_GerAC_N"/>
    <property type="match status" value="1"/>
</dbReference>
<protein>
    <submittedName>
        <fullName evidence="10">Ger(X)C family spore germination protein</fullName>
    </submittedName>
</protein>
<evidence type="ECO:0000313" key="10">
    <source>
        <dbReference type="EMBL" id="UOF89589.1"/>
    </source>
</evidence>
<dbReference type="InterPro" id="IPR008844">
    <property type="entry name" value="Spore_GerAC-like"/>
</dbReference>
<organism evidence="10 11">
    <name type="scientific">Fodinisporobacter ferrooxydans</name>
    <dbReference type="NCBI Taxonomy" id="2901836"/>
    <lineage>
        <taxon>Bacteria</taxon>
        <taxon>Bacillati</taxon>
        <taxon>Bacillota</taxon>
        <taxon>Bacilli</taxon>
        <taxon>Bacillales</taxon>
        <taxon>Alicyclobacillaceae</taxon>
        <taxon>Fodinisporobacter</taxon>
    </lineage>
</organism>
<feature type="domain" description="Spore germination protein N-terminal" evidence="9">
    <location>
        <begin position="28"/>
        <end position="202"/>
    </location>
</feature>
<dbReference type="InterPro" id="IPR046953">
    <property type="entry name" value="Spore_GerAC-like_C"/>
</dbReference>
<comment type="similarity">
    <text evidence="2">Belongs to the GerABKC lipoprotein family.</text>
</comment>
<keyword evidence="4" id="KW-0732">Signal</keyword>
<evidence type="ECO:0000256" key="3">
    <source>
        <dbReference type="ARBA" id="ARBA00022544"/>
    </source>
</evidence>
<evidence type="ECO:0000256" key="7">
    <source>
        <dbReference type="ARBA" id="ARBA00023288"/>
    </source>
</evidence>
<evidence type="ECO:0000256" key="5">
    <source>
        <dbReference type="ARBA" id="ARBA00023136"/>
    </source>
</evidence>
<gene>
    <name evidence="10" type="ORF">LSG31_17125</name>
</gene>
<evidence type="ECO:0000259" key="9">
    <source>
        <dbReference type="Pfam" id="PF25198"/>
    </source>
</evidence>
<dbReference type="RefSeq" id="WP_347436278.1">
    <property type="nucleotide sequence ID" value="NZ_CP089291.1"/>
</dbReference>
<reference evidence="10" key="1">
    <citation type="submission" date="2021-12" db="EMBL/GenBank/DDBJ databases">
        <title>Alicyclobacillaceae gen. nov., sp. nov., isolated from chalcocite enrichment system.</title>
        <authorList>
            <person name="Jiang Z."/>
        </authorList>
    </citation>
    <scope>NUCLEOTIDE SEQUENCE</scope>
    <source>
        <strain evidence="10">MYW30-H2</strain>
    </source>
</reference>
<evidence type="ECO:0000256" key="1">
    <source>
        <dbReference type="ARBA" id="ARBA00004635"/>
    </source>
</evidence>
<dbReference type="PROSITE" id="PS51257">
    <property type="entry name" value="PROKAR_LIPOPROTEIN"/>
    <property type="match status" value="1"/>
</dbReference>
<evidence type="ECO:0000256" key="2">
    <source>
        <dbReference type="ARBA" id="ARBA00007886"/>
    </source>
</evidence>
<dbReference type="Gene3D" id="3.30.300.210">
    <property type="entry name" value="Nutrient germinant receptor protein C, domain 3"/>
    <property type="match status" value="1"/>
</dbReference>
<evidence type="ECO:0000259" key="8">
    <source>
        <dbReference type="Pfam" id="PF05504"/>
    </source>
</evidence>
<dbReference type="PANTHER" id="PTHR35789:SF1">
    <property type="entry name" value="SPORE GERMINATION PROTEIN B3"/>
    <property type="match status" value="1"/>
</dbReference>
<keyword evidence="5" id="KW-0472">Membrane</keyword>
<comment type="subcellular location">
    <subcellularLocation>
        <location evidence="1">Membrane</location>
        <topology evidence="1">Lipid-anchor</topology>
    </subcellularLocation>
</comment>
<evidence type="ECO:0000313" key="11">
    <source>
        <dbReference type="Proteomes" id="UP000830167"/>
    </source>
</evidence>
<accession>A0ABY4CGU9</accession>
<keyword evidence="11" id="KW-1185">Reference proteome</keyword>
<dbReference type="NCBIfam" id="TIGR02887">
    <property type="entry name" value="spore_ger_x_C"/>
    <property type="match status" value="1"/>
</dbReference>
<name>A0ABY4CGU9_9BACL</name>